<accession>A0A556M9I9</accession>
<name>A0A556M9I9_9SPHI</name>
<dbReference type="AlphaFoldDB" id="A0A556M9I9"/>
<feature type="domain" description="Activator of Hsp90 ATPase homologue 1/2-like C-terminal" evidence="2">
    <location>
        <begin position="25"/>
        <end position="136"/>
    </location>
</feature>
<reference evidence="3 4" key="1">
    <citation type="submission" date="2019-07" db="EMBL/GenBank/DDBJ databases">
        <authorList>
            <person name="Huq M.A."/>
        </authorList>
    </citation>
    <scope>NUCLEOTIDE SEQUENCE [LARGE SCALE GENOMIC DNA]</scope>
    <source>
        <strain evidence="3 4">MAH-19</strain>
    </source>
</reference>
<dbReference type="Pfam" id="PF08327">
    <property type="entry name" value="AHSA1"/>
    <property type="match status" value="1"/>
</dbReference>
<evidence type="ECO:0000313" key="3">
    <source>
        <dbReference type="EMBL" id="TSJ36516.1"/>
    </source>
</evidence>
<dbReference type="InterPro" id="IPR023393">
    <property type="entry name" value="START-like_dom_sf"/>
</dbReference>
<comment type="caution">
    <text evidence="3">The sequence shown here is derived from an EMBL/GenBank/DDBJ whole genome shotgun (WGS) entry which is preliminary data.</text>
</comment>
<protein>
    <submittedName>
        <fullName evidence="3">SRPBCC domain-containing protein</fullName>
    </submittedName>
</protein>
<dbReference type="EMBL" id="VLPK01000006">
    <property type="protein sequence ID" value="TSJ36516.1"/>
    <property type="molecule type" value="Genomic_DNA"/>
</dbReference>
<evidence type="ECO:0000256" key="1">
    <source>
        <dbReference type="ARBA" id="ARBA00006817"/>
    </source>
</evidence>
<sequence>MEENFSTSITVPLHAAAALEKICQVPAWWGVTIEGPTEKLDDQFVIRMGQEAYFNCAITELIPGKRVVWSVGDCFMPWYEDKTEWSGTLMIFDLDESGSETEISFTHEGITPESECYKDCQPGWTHWIRNSLFSYLTTGKGDFKQR</sequence>
<gene>
    <name evidence="3" type="ORF">FO440_22050</name>
</gene>
<keyword evidence="4" id="KW-1185">Reference proteome</keyword>
<dbReference type="InterPro" id="IPR013538">
    <property type="entry name" value="ASHA1/2-like_C"/>
</dbReference>
<comment type="similarity">
    <text evidence="1">Belongs to the AHA1 family.</text>
</comment>
<organism evidence="3 4">
    <name type="scientific">Mucilaginibacter corticis</name>
    <dbReference type="NCBI Taxonomy" id="2597670"/>
    <lineage>
        <taxon>Bacteria</taxon>
        <taxon>Pseudomonadati</taxon>
        <taxon>Bacteroidota</taxon>
        <taxon>Sphingobacteriia</taxon>
        <taxon>Sphingobacteriales</taxon>
        <taxon>Sphingobacteriaceae</taxon>
        <taxon>Mucilaginibacter</taxon>
    </lineage>
</organism>
<dbReference type="RefSeq" id="WP_144250483.1">
    <property type="nucleotide sequence ID" value="NZ_VLPK01000006.1"/>
</dbReference>
<dbReference type="OrthoDB" id="287565at2"/>
<dbReference type="Gene3D" id="3.30.530.20">
    <property type="match status" value="1"/>
</dbReference>
<proteinExistence type="inferred from homology"/>
<dbReference type="Proteomes" id="UP000318733">
    <property type="component" value="Unassembled WGS sequence"/>
</dbReference>
<evidence type="ECO:0000313" key="4">
    <source>
        <dbReference type="Proteomes" id="UP000318733"/>
    </source>
</evidence>
<evidence type="ECO:0000259" key="2">
    <source>
        <dbReference type="Pfam" id="PF08327"/>
    </source>
</evidence>
<dbReference type="SUPFAM" id="SSF55961">
    <property type="entry name" value="Bet v1-like"/>
    <property type="match status" value="1"/>
</dbReference>